<dbReference type="Gene3D" id="1.10.357.10">
    <property type="entry name" value="Tetracycline Repressor, domain 2"/>
    <property type="match status" value="1"/>
</dbReference>
<accession>A0A6G7YGS9</accession>
<evidence type="ECO:0000256" key="1">
    <source>
        <dbReference type="ARBA" id="ARBA00023015"/>
    </source>
</evidence>
<dbReference type="RefSeq" id="WP_166318673.1">
    <property type="nucleotide sequence ID" value="NZ_CP049866.1"/>
</dbReference>
<proteinExistence type="predicted"/>
<feature type="domain" description="HTH tetR-type" evidence="5">
    <location>
        <begin position="16"/>
        <end position="76"/>
    </location>
</feature>
<evidence type="ECO:0000256" key="2">
    <source>
        <dbReference type="ARBA" id="ARBA00023125"/>
    </source>
</evidence>
<keyword evidence="7" id="KW-1185">Reference proteome</keyword>
<dbReference type="Proteomes" id="UP000502035">
    <property type="component" value="Chromosome"/>
</dbReference>
<dbReference type="PANTHER" id="PTHR30055:SF238">
    <property type="entry name" value="MYCOFACTOCIN BIOSYNTHESIS TRANSCRIPTIONAL REGULATOR MFTR-RELATED"/>
    <property type="match status" value="1"/>
</dbReference>
<dbReference type="EMBL" id="CP049866">
    <property type="protein sequence ID" value="QIK75939.1"/>
    <property type="molecule type" value="Genomic_DNA"/>
</dbReference>
<dbReference type="InterPro" id="IPR001647">
    <property type="entry name" value="HTH_TetR"/>
</dbReference>
<dbReference type="InterPro" id="IPR050109">
    <property type="entry name" value="HTH-type_TetR-like_transc_reg"/>
</dbReference>
<dbReference type="PROSITE" id="PS50977">
    <property type="entry name" value="HTH_TETR_2"/>
    <property type="match status" value="1"/>
</dbReference>
<evidence type="ECO:0000256" key="4">
    <source>
        <dbReference type="PROSITE-ProRule" id="PRU00335"/>
    </source>
</evidence>
<keyword evidence="3" id="KW-0804">Transcription</keyword>
<dbReference type="AlphaFoldDB" id="A0A6G7YGS9"/>
<dbReference type="GO" id="GO:0003700">
    <property type="term" value="F:DNA-binding transcription factor activity"/>
    <property type="evidence" value="ECO:0007669"/>
    <property type="project" value="TreeGrafter"/>
</dbReference>
<gene>
    <name evidence="6" type="ORF">G7071_11285</name>
</gene>
<sequence length="220" mass="23818">MTLNLSSPGLRAAKKERTREALSQAAVAIVAAEGIDALTADRIAAEAGVARRTLFNYFAHVEDVLTHSLGTVTQSMVAAFVARPSEESLQDSVTAVLAALLDDPVFAQAIVLERAADHSPATRRFLREFADNQIQAFEAGLRDRFGVDADPVFVAALAASIGAIVTRMTRLVVVRTPEDEFDPVMLMGRLRLLLEQSFSLLFTGFDEAAPIVRPDPPKEK</sequence>
<dbReference type="Gene3D" id="1.10.10.60">
    <property type="entry name" value="Homeodomain-like"/>
    <property type="match status" value="1"/>
</dbReference>
<dbReference type="InterPro" id="IPR009057">
    <property type="entry name" value="Homeodomain-like_sf"/>
</dbReference>
<dbReference type="Pfam" id="PF00440">
    <property type="entry name" value="TetR_N"/>
    <property type="match status" value="1"/>
</dbReference>
<keyword evidence="1" id="KW-0805">Transcription regulation</keyword>
<dbReference type="KEGG" id="npi:G7071_11285"/>
<dbReference type="SUPFAM" id="SSF46689">
    <property type="entry name" value="Homeodomain-like"/>
    <property type="match status" value="1"/>
</dbReference>
<evidence type="ECO:0000256" key="3">
    <source>
        <dbReference type="ARBA" id="ARBA00023163"/>
    </source>
</evidence>
<dbReference type="PANTHER" id="PTHR30055">
    <property type="entry name" value="HTH-TYPE TRANSCRIPTIONAL REGULATOR RUTR"/>
    <property type="match status" value="1"/>
</dbReference>
<evidence type="ECO:0000313" key="7">
    <source>
        <dbReference type="Proteomes" id="UP000502035"/>
    </source>
</evidence>
<evidence type="ECO:0000313" key="6">
    <source>
        <dbReference type="EMBL" id="QIK75939.1"/>
    </source>
</evidence>
<name>A0A6G7YGS9_9ACTN</name>
<protein>
    <submittedName>
        <fullName evidence="6">TetR family transcriptional regulator</fullName>
    </submittedName>
</protein>
<keyword evidence="2 4" id="KW-0238">DNA-binding</keyword>
<organism evidence="6 7">
    <name type="scientific">Nocardioides piscis</name>
    <dbReference type="NCBI Taxonomy" id="2714938"/>
    <lineage>
        <taxon>Bacteria</taxon>
        <taxon>Bacillati</taxon>
        <taxon>Actinomycetota</taxon>
        <taxon>Actinomycetes</taxon>
        <taxon>Propionibacteriales</taxon>
        <taxon>Nocardioidaceae</taxon>
        <taxon>Nocardioides</taxon>
    </lineage>
</organism>
<reference evidence="6 7" key="1">
    <citation type="submission" date="2020-03" db="EMBL/GenBank/DDBJ databases">
        <title>Nocardioides sp. nov., isolated from fish.</title>
        <authorList>
            <person name="Hyun D.-W."/>
            <person name="Bae J.-W."/>
        </authorList>
    </citation>
    <scope>NUCLEOTIDE SEQUENCE [LARGE SCALE GENOMIC DNA]</scope>
    <source>
        <strain evidence="6 7">HDW12A</strain>
    </source>
</reference>
<dbReference type="GO" id="GO:0000976">
    <property type="term" value="F:transcription cis-regulatory region binding"/>
    <property type="evidence" value="ECO:0007669"/>
    <property type="project" value="TreeGrafter"/>
</dbReference>
<evidence type="ECO:0000259" key="5">
    <source>
        <dbReference type="PROSITE" id="PS50977"/>
    </source>
</evidence>
<feature type="DNA-binding region" description="H-T-H motif" evidence="4">
    <location>
        <begin position="39"/>
        <end position="58"/>
    </location>
</feature>